<organism evidence="3 4">
    <name type="scientific">Modicisalibacter xianhensis</name>
    <dbReference type="NCBI Taxonomy" id="442341"/>
    <lineage>
        <taxon>Bacteria</taxon>
        <taxon>Pseudomonadati</taxon>
        <taxon>Pseudomonadota</taxon>
        <taxon>Gammaproteobacteria</taxon>
        <taxon>Oceanospirillales</taxon>
        <taxon>Halomonadaceae</taxon>
        <taxon>Modicisalibacter</taxon>
    </lineage>
</organism>
<evidence type="ECO:0000313" key="3">
    <source>
        <dbReference type="EMBL" id="TDX27788.1"/>
    </source>
</evidence>
<reference evidence="3 4" key="1">
    <citation type="submission" date="2019-03" db="EMBL/GenBank/DDBJ databases">
        <title>Freshwater and sediment microbial communities from various areas in North America, analyzing microbe dynamics in response to fracking.</title>
        <authorList>
            <person name="Lamendella R."/>
        </authorList>
    </citation>
    <scope>NUCLEOTIDE SEQUENCE [LARGE SCALE GENOMIC DNA]</scope>
    <source>
        <strain evidence="3 4">6_TX</strain>
    </source>
</reference>
<evidence type="ECO:0000259" key="2">
    <source>
        <dbReference type="Pfam" id="PF21197"/>
    </source>
</evidence>
<name>A0A4R8FUF9_9GAMM</name>
<dbReference type="InterPro" id="IPR049003">
    <property type="entry name" value="PgaA_barrel"/>
</dbReference>
<dbReference type="EMBL" id="SOEC01000012">
    <property type="protein sequence ID" value="TDX27788.1"/>
    <property type="molecule type" value="Genomic_DNA"/>
</dbReference>
<evidence type="ECO:0000313" key="4">
    <source>
        <dbReference type="Proteomes" id="UP000294489"/>
    </source>
</evidence>
<dbReference type="SUPFAM" id="SSF48452">
    <property type="entry name" value="TPR-like"/>
    <property type="match status" value="2"/>
</dbReference>
<dbReference type="Pfam" id="PF21197">
    <property type="entry name" value="PgaA_barrel"/>
    <property type="match status" value="1"/>
</dbReference>
<keyword evidence="1" id="KW-0732">Signal</keyword>
<evidence type="ECO:0000256" key="1">
    <source>
        <dbReference type="SAM" id="SignalP"/>
    </source>
</evidence>
<proteinExistence type="predicted"/>
<feature type="signal peptide" evidence="1">
    <location>
        <begin position="1"/>
        <end position="22"/>
    </location>
</feature>
<dbReference type="InterPro" id="IPR023870">
    <property type="entry name" value="PGA_export_porin_PgaA"/>
</dbReference>
<accession>A0A4R8FUF9</accession>
<protein>
    <submittedName>
        <fullName evidence="3">Poly-beta-1,6 N-acetyl-D-glucosamine export porin PgaA</fullName>
    </submittedName>
</protein>
<dbReference type="InterPro" id="IPR011990">
    <property type="entry name" value="TPR-like_helical_dom_sf"/>
</dbReference>
<gene>
    <name evidence="3" type="ORF">DFO67_1122</name>
</gene>
<dbReference type="RefSeq" id="WP_134018671.1">
    <property type="nucleotide sequence ID" value="NZ_SOEC01000012.1"/>
</dbReference>
<dbReference type="Proteomes" id="UP000294489">
    <property type="component" value="Unassembled WGS sequence"/>
</dbReference>
<dbReference type="AlphaFoldDB" id="A0A4R8FUF9"/>
<dbReference type="GO" id="GO:1901515">
    <property type="term" value="F:poly-beta-1,6-N-acetyl-D-glucosamine transmembrane transporter activity"/>
    <property type="evidence" value="ECO:0007669"/>
    <property type="project" value="InterPro"/>
</dbReference>
<comment type="caution">
    <text evidence="3">The sequence shown here is derived from an EMBL/GenBank/DDBJ whole genome shotgun (WGS) entry which is preliminary data.</text>
</comment>
<sequence>MSKATRTLLCLAALLSANVTLAQGNLDAQRESWVIMARQGQLDQAIEGLSRLYAQTGDRAVLDDLIALMVRDERYQQALDLCTGCSVEDYSLTSLEALGRAARLAGEHERAQTFYQALTFRDANNAQGWLGLALTNIEQDYYESANWALARYEEQFGRTDDWYEARAYLAARSDNPIAELQARQLLIERQPRNEQEIQALYRLAVTLGARSAAERLVQEYPNAFTASDRLWLRYYDAVSKMRLAESTNEVARHAAALTDLDAVIASPNADPGLIQRALYDKVVALAALRRFEEAEALATQLEARYGGPLPNYVREARADALSGLGRPDEAREIYASLIASNPSLARDFNNPRYESLIYAYADARRYDEAERALAEWKAAEPPSRWDFTGTQRINNPNYERVHHLDVMLSAWRGDEDVASQRLDGLIERAPANASLWRVKGDLSRWRGWPRQAEEDYRRAAQLSAPDARNVPAYGILMSRLDRGDWRGTVAAIEQHVEEDPPSVSLDGLTRQLREQRAGRLTVKGTRGDSTGSGVQSSRDWRYEALLEAPRNDAGSRFFAQRIGLFGEFDDDALHAAYTAAGYEFNLYPATLKVAIGEGAQLNDDPLIWGEFAYAFSDRWTGIVSAEINSDETPLRALREGINANLYRFEGRYRRDESGMGGAGLALMDLDDGNLRRAISGYWTEELYDHDEWAITGQLFAGASKNDDVEASYFNPRRDASVSGELEVGYTLPLGYRKTFIQTLSVGGGNYWQGDYGSDATWSIGYRHGWEFEPNVIFEYGINRQKSVYDGVPEYGNFISAGVEWRFL</sequence>
<feature type="chain" id="PRO_5020415162" evidence="1">
    <location>
        <begin position="23"/>
        <end position="807"/>
    </location>
</feature>
<dbReference type="NCBIfam" id="TIGR03939">
    <property type="entry name" value="PGA_TPR_OMP"/>
    <property type="match status" value="1"/>
</dbReference>
<dbReference type="Gene3D" id="1.25.40.10">
    <property type="entry name" value="Tetratricopeptide repeat domain"/>
    <property type="match status" value="3"/>
</dbReference>
<dbReference type="OrthoDB" id="5405060at2"/>
<feature type="domain" description="PgaA membrane beta barrel" evidence="2">
    <location>
        <begin position="519"/>
        <end position="806"/>
    </location>
</feature>